<feature type="signal peptide" evidence="3">
    <location>
        <begin position="1"/>
        <end position="31"/>
    </location>
</feature>
<keyword evidence="3" id="KW-0732">Signal</keyword>
<evidence type="ECO:0008006" key="6">
    <source>
        <dbReference type="Google" id="ProtNLM"/>
    </source>
</evidence>
<feature type="compositionally biased region" description="Polar residues" evidence="1">
    <location>
        <begin position="295"/>
        <end position="307"/>
    </location>
</feature>
<feature type="compositionally biased region" description="Polar residues" evidence="1">
    <location>
        <begin position="274"/>
        <end position="285"/>
    </location>
</feature>
<gene>
    <name evidence="4" type="ORF">H4W26_001343</name>
</gene>
<keyword evidence="2" id="KW-0472">Membrane</keyword>
<accession>A0ABR9J6I7</accession>
<feature type="region of interest" description="Disordered" evidence="1">
    <location>
        <begin position="28"/>
        <end position="187"/>
    </location>
</feature>
<dbReference type="RefSeq" id="WP_192591318.1">
    <property type="nucleotide sequence ID" value="NZ_JADBEE010000001.1"/>
</dbReference>
<sequence length="387" mass="38517">MKRGAQHAASWSGTALLSLALVFAASPAAMATASSAPPSAETGTTSPAEPGTPSESTPTSESTRGTSEGSTGSDGSVSPDPEPTPSETPGSTEPATPDPAETTSPNPAETPAEPTPSPDQPAEPTPEPSTPGTPEPTAPGTPDPSEDPTQLPDEPSPTEPAATPAPDSGAPEAEHYLRCGSAFAGPGETETLRLDMSRGITDLSAGSSLTGAAISIQDGVVYYQAPSPLPRGSSQDDFAVRGQAPDGSRVHARCYVGLQEATDGGDDPGEPVPSTLSPTRAAQTEDTPEAAPSAPDSSTPGSATSRATPGGPPIPGMPGYPLPEPNSPQTEAATEAATGTQDREGEALAQTGLDTLRVSTAVVLALLAIIAGAAALLLASRRVRSAE</sequence>
<feature type="region of interest" description="Disordered" evidence="1">
    <location>
        <begin position="226"/>
        <end position="247"/>
    </location>
</feature>
<dbReference type="EMBL" id="JADBEE010000001">
    <property type="protein sequence ID" value="MBE1514588.1"/>
    <property type="molecule type" value="Genomic_DNA"/>
</dbReference>
<feature type="compositionally biased region" description="Low complexity" evidence="1">
    <location>
        <begin position="159"/>
        <end position="168"/>
    </location>
</feature>
<feature type="region of interest" description="Disordered" evidence="1">
    <location>
        <begin position="260"/>
        <end position="344"/>
    </location>
</feature>
<evidence type="ECO:0000256" key="2">
    <source>
        <dbReference type="SAM" id="Phobius"/>
    </source>
</evidence>
<feature type="chain" id="PRO_5045203985" description="Gram-positive cocci surface proteins LPxTG domain-containing protein" evidence="3">
    <location>
        <begin position="32"/>
        <end position="387"/>
    </location>
</feature>
<feature type="compositionally biased region" description="Pro residues" evidence="1">
    <location>
        <begin position="113"/>
        <end position="142"/>
    </location>
</feature>
<evidence type="ECO:0000256" key="3">
    <source>
        <dbReference type="SAM" id="SignalP"/>
    </source>
</evidence>
<feature type="compositionally biased region" description="Low complexity" evidence="1">
    <location>
        <begin position="28"/>
        <end position="79"/>
    </location>
</feature>
<dbReference type="Proteomes" id="UP000636579">
    <property type="component" value="Unassembled WGS sequence"/>
</dbReference>
<feature type="compositionally biased region" description="Low complexity" evidence="1">
    <location>
        <begin position="87"/>
        <end position="112"/>
    </location>
</feature>
<feature type="transmembrane region" description="Helical" evidence="2">
    <location>
        <begin position="358"/>
        <end position="379"/>
    </location>
</feature>
<evidence type="ECO:0000313" key="4">
    <source>
        <dbReference type="EMBL" id="MBE1514588.1"/>
    </source>
</evidence>
<proteinExistence type="predicted"/>
<keyword evidence="2" id="KW-0812">Transmembrane</keyword>
<feature type="compositionally biased region" description="Pro residues" evidence="1">
    <location>
        <begin position="310"/>
        <end position="326"/>
    </location>
</feature>
<evidence type="ECO:0000256" key="1">
    <source>
        <dbReference type="SAM" id="MobiDB-lite"/>
    </source>
</evidence>
<evidence type="ECO:0000313" key="5">
    <source>
        <dbReference type="Proteomes" id="UP000636579"/>
    </source>
</evidence>
<comment type="caution">
    <text evidence="4">The sequence shown here is derived from an EMBL/GenBank/DDBJ whole genome shotgun (WGS) entry which is preliminary data.</text>
</comment>
<keyword evidence="5" id="KW-1185">Reference proteome</keyword>
<keyword evidence="2" id="KW-1133">Transmembrane helix</keyword>
<feature type="compositionally biased region" description="Low complexity" evidence="1">
    <location>
        <begin position="330"/>
        <end position="340"/>
    </location>
</feature>
<protein>
    <recommendedName>
        <fullName evidence="6">Gram-positive cocci surface proteins LPxTG domain-containing protein</fullName>
    </recommendedName>
</protein>
<name>A0ABR9J6I7_9MICC</name>
<reference evidence="4 5" key="1">
    <citation type="submission" date="2020-10" db="EMBL/GenBank/DDBJ databases">
        <title>Sequencing the genomes of 1000 actinobacteria strains.</title>
        <authorList>
            <person name="Klenk H.-P."/>
        </authorList>
    </citation>
    <scope>NUCLEOTIDE SEQUENCE [LARGE SCALE GENOMIC DNA]</scope>
    <source>
        <strain evidence="4 5">DSM 15474</strain>
    </source>
</reference>
<organism evidence="4 5">
    <name type="scientific">Nesterenkonia halotolerans</name>
    <dbReference type="NCBI Taxonomy" id="225325"/>
    <lineage>
        <taxon>Bacteria</taxon>
        <taxon>Bacillati</taxon>
        <taxon>Actinomycetota</taxon>
        <taxon>Actinomycetes</taxon>
        <taxon>Micrococcales</taxon>
        <taxon>Micrococcaceae</taxon>
        <taxon>Nesterenkonia</taxon>
    </lineage>
</organism>